<evidence type="ECO:0000313" key="6">
    <source>
        <dbReference type="Proteomes" id="UP000078356"/>
    </source>
</evidence>
<reference evidence="5 6" key="1">
    <citation type="submission" date="2016-04" db="EMBL/GenBank/DDBJ databases">
        <title>Draft Genome Sequences of Staphylococcus capitis Strain H36, S. capitis Strain H65, S. cohnii Strain H62, S. hominis Strain H69, Mycobacterium iranicum Strain H39, Plantibacter sp. Strain H53, Pseudomonas oryzihabitans Strain H72, and Microbacterium sp. Strain H83, isolated from residential settings.</title>
        <authorList>
            <person name="Lymperopoulou D."/>
            <person name="Adams R.I."/>
            <person name="Lindow S."/>
            <person name="Coil D.A."/>
            <person name="Jospin G."/>
            <person name="Eisen J.A."/>
        </authorList>
    </citation>
    <scope>NUCLEOTIDE SEQUENCE [LARGE SCALE GENOMIC DNA]</scope>
    <source>
        <strain evidence="5 6">H72</strain>
    </source>
</reference>
<dbReference type="GO" id="GO:0005524">
    <property type="term" value="F:ATP binding"/>
    <property type="evidence" value="ECO:0007669"/>
    <property type="project" value="UniProtKB-KW"/>
</dbReference>
<dbReference type="Pfam" id="PF05157">
    <property type="entry name" value="MshEN"/>
    <property type="match status" value="1"/>
</dbReference>
<dbReference type="GO" id="GO:0016887">
    <property type="term" value="F:ATP hydrolysis activity"/>
    <property type="evidence" value="ECO:0007669"/>
    <property type="project" value="TreeGrafter"/>
</dbReference>
<dbReference type="Pfam" id="PF00437">
    <property type="entry name" value="T2SSE"/>
    <property type="match status" value="1"/>
</dbReference>
<dbReference type="PANTHER" id="PTHR30258">
    <property type="entry name" value="TYPE II SECRETION SYSTEM PROTEIN GSPE-RELATED"/>
    <property type="match status" value="1"/>
</dbReference>
<gene>
    <name evidence="5" type="ORF">A4V15_20275</name>
</gene>
<dbReference type="PANTHER" id="PTHR30258:SF13">
    <property type="entry name" value="SECRETION PATHWAY ATPASE-RELATED"/>
    <property type="match status" value="1"/>
</dbReference>
<evidence type="ECO:0000259" key="4">
    <source>
        <dbReference type="PROSITE" id="PS00662"/>
    </source>
</evidence>
<dbReference type="InterPro" id="IPR037257">
    <property type="entry name" value="T2SS_E_N_sf"/>
</dbReference>
<dbReference type="SMART" id="SM00382">
    <property type="entry name" value="AAA"/>
    <property type="match status" value="1"/>
</dbReference>
<dbReference type="InterPro" id="IPR007831">
    <property type="entry name" value="T2SS_GspE_N"/>
</dbReference>
<dbReference type="RefSeq" id="WP_017639492.1">
    <property type="nucleotide sequence ID" value="NZ_CP017024.1"/>
</dbReference>
<name>A0A178LDL9_9PSED</name>
<dbReference type="InterPro" id="IPR027417">
    <property type="entry name" value="P-loop_NTPase"/>
</dbReference>
<sequence length="593" mass="65674">MSAIASPSADRWLDLGDILRELVSQQRIDQQTAEQCLLLRRGSANPQQHPLEFLAAQSVDDLSRPGRKLDLDSLTRWLAEYSGQPFYRIDPLKVDVASVTPLMSYAFAQRNKILAVAVSPDEVTVASAQPFVHSWESNLTHVLQRPIKRVVASPADITRYTQEFFRLARSVTGASAVEQKTSGVGNFEQLVNLGAADGEPDANDAHIVNIVDWLFQYAFQQRASDIHVEPRREQGAVRFRIDGVLHTVYQFPAQVTLAVVSRIKNLGRMNVAEKRKPQDGRIKTRMAGEKEVELRLSTMPTAFGEKLVMRIFDPDVLLKSFDQLGFSADDLRRWAGMTGQPNGIILVTGPTGSGKTTTLYTTLKQLATPEVNVCTIEDPIEMVEDAFNQMQVQHNIEVTFASGVRALMRQDPDIIMIGEIRDLETAEMAIQAALTGHLVLSTLHTNDAPSSVSRLIELGVPYYLIRATVLGVMAQRLVRTLCPACKTPTELDPAAWQELTKPWNAPLPTGAMQPVGCPECRDTGYRGRAGVYEILTLSDSLRELVTADTDITALRRQAFKEGMRSLRLSGAQKIAAGFTTVEEVLRVTPQSER</sequence>
<dbReference type="PROSITE" id="PS00662">
    <property type="entry name" value="T2SP_E"/>
    <property type="match status" value="1"/>
</dbReference>
<keyword evidence="3" id="KW-0067">ATP-binding</keyword>
<comment type="caution">
    <text evidence="5">The sequence shown here is derived from an EMBL/GenBank/DDBJ whole genome shotgun (WGS) entry which is preliminary data.</text>
</comment>
<dbReference type="Proteomes" id="UP000078356">
    <property type="component" value="Unassembled WGS sequence"/>
</dbReference>
<dbReference type="Gene3D" id="3.30.450.90">
    <property type="match status" value="1"/>
</dbReference>
<organism evidence="5 6">
    <name type="scientific">Pseudomonas oryzihabitans</name>
    <dbReference type="NCBI Taxonomy" id="47885"/>
    <lineage>
        <taxon>Bacteria</taxon>
        <taxon>Pseudomonadati</taxon>
        <taxon>Pseudomonadota</taxon>
        <taxon>Gammaproteobacteria</taxon>
        <taxon>Pseudomonadales</taxon>
        <taxon>Pseudomonadaceae</taxon>
        <taxon>Pseudomonas</taxon>
    </lineage>
</organism>
<evidence type="ECO:0000256" key="2">
    <source>
        <dbReference type="ARBA" id="ARBA00022741"/>
    </source>
</evidence>
<dbReference type="InterPro" id="IPR001482">
    <property type="entry name" value="T2SS/T4SS_dom"/>
</dbReference>
<dbReference type="AlphaFoldDB" id="A0A178LDL9"/>
<dbReference type="OrthoDB" id="9804785at2"/>
<accession>A0A178LDL9</accession>
<protein>
    <submittedName>
        <fullName evidence="5">Type II secretion system protein E</fullName>
    </submittedName>
</protein>
<evidence type="ECO:0000256" key="3">
    <source>
        <dbReference type="ARBA" id="ARBA00022840"/>
    </source>
</evidence>
<dbReference type="FunFam" id="3.40.50.300:FF:000398">
    <property type="entry name" value="Type IV pilus assembly ATPase PilB"/>
    <property type="match status" value="1"/>
</dbReference>
<dbReference type="InterPro" id="IPR003593">
    <property type="entry name" value="AAA+_ATPase"/>
</dbReference>
<dbReference type="CDD" id="cd01129">
    <property type="entry name" value="PulE-GspE-like"/>
    <property type="match status" value="1"/>
</dbReference>
<dbReference type="GO" id="GO:0005886">
    <property type="term" value="C:plasma membrane"/>
    <property type="evidence" value="ECO:0007669"/>
    <property type="project" value="TreeGrafter"/>
</dbReference>
<dbReference type="EMBL" id="LWCR01000021">
    <property type="protein sequence ID" value="OAN28509.1"/>
    <property type="molecule type" value="Genomic_DNA"/>
</dbReference>
<evidence type="ECO:0000256" key="1">
    <source>
        <dbReference type="ARBA" id="ARBA00006611"/>
    </source>
</evidence>
<feature type="domain" description="Bacterial type II secretion system protein E" evidence="4">
    <location>
        <begin position="408"/>
        <end position="422"/>
    </location>
</feature>
<dbReference type="Gene3D" id="3.40.50.300">
    <property type="entry name" value="P-loop containing nucleotide triphosphate hydrolases"/>
    <property type="match status" value="1"/>
</dbReference>
<evidence type="ECO:0000313" key="5">
    <source>
        <dbReference type="EMBL" id="OAN28509.1"/>
    </source>
</evidence>
<proteinExistence type="inferred from homology"/>
<dbReference type="SUPFAM" id="SSF160246">
    <property type="entry name" value="EspE N-terminal domain-like"/>
    <property type="match status" value="1"/>
</dbReference>
<dbReference type="SUPFAM" id="SSF52540">
    <property type="entry name" value="P-loop containing nucleoside triphosphate hydrolases"/>
    <property type="match status" value="1"/>
</dbReference>
<keyword evidence="2" id="KW-0547">Nucleotide-binding</keyword>
<comment type="similarity">
    <text evidence="1">Belongs to the GSP E family.</text>
</comment>
<dbReference type="Gene3D" id="3.30.300.160">
    <property type="entry name" value="Type II secretion system, protein E, N-terminal domain"/>
    <property type="match status" value="1"/>
</dbReference>